<dbReference type="AlphaFoldDB" id="A0A9E6ZE89"/>
<dbReference type="KEGG" id="aaco:K1I37_14780"/>
<sequence length="255" mass="29428">MGKIPCTHDEYVAKVKKIHGDKISIVGRYKGNSKRIALRCNVDGCNNQWETVAWNLIKTNPTGCRVCADRKAALERTLTQDEFESNLYSAHGGKVIALEPYKTANTRILFKDIECGHEWMCTPNNITKTGCPICNISRGERLIKRLLDERGVDYKQQFKFDDCKNVRALPFDFAIFNDGELYTLIEWQGRQHFEPVETFGGDESFEQTRLRDYIKWDYCVSNNIRIAYIPYYTREDDLPEILDGILPPKEVIVSV</sequence>
<dbReference type="EMBL" id="CP080467">
    <property type="protein sequence ID" value="UNO47937.1"/>
    <property type="molecule type" value="Genomic_DNA"/>
</dbReference>
<dbReference type="Proteomes" id="UP000829401">
    <property type="component" value="Chromosome"/>
</dbReference>
<dbReference type="Gene3D" id="3.40.960.10">
    <property type="entry name" value="VSR Endonuclease"/>
    <property type="match status" value="1"/>
</dbReference>
<gene>
    <name evidence="1" type="ORF">K1I37_14780</name>
</gene>
<organism evidence="1 2">
    <name type="scientific">Alicyclobacillus acidoterrestris (strain ATCC 49025 / DSM 3922 / CIP 106132 / NCIMB 13137 / GD3B)</name>
    <dbReference type="NCBI Taxonomy" id="1356854"/>
    <lineage>
        <taxon>Bacteria</taxon>
        <taxon>Bacillati</taxon>
        <taxon>Bacillota</taxon>
        <taxon>Bacilli</taxon>
        <taxon>Bacillales</taxon>
        <taxon>Alicyclobacillaceae</taxon>
        <taxon>Alicyclobacillus</taxon>
    </lineage>
</organism>
<proteinExistence type="predicted"/>
<keyword evidence="2" id="KW-1185">Reference proteome</keyword>
<accession>A0A9E6ZE89</accession>
<evidence type="ECO:0000313" key="2">
    <source>
        <dbReference type="Proteomes" id="UP000829401"/>
    </source>
</evidence>
<name>A0A9E6ZE89_ALIAG</name>
<reference evidence="2" key="1">
    <citation type="journal article" date="2022" name="G3 (Bethesda)">
        <title>Unveiling the complete genome sequence of Alicyclobacillus acidoterrestris DSM 3922T, a taint-producing strain.</title>
        <authorList>
            <person name="Leonardo I.C."/>
            <person name="Barreto Crespo M.T."/>
            <person name="Gaspar F.B."/>
        </authorList>
    </citation>
    <scope>NUCLEOTIDE SEQUENCE [LARGE SCALE GENOMIC DNA]</scope>
    <source>
        <strain evidence="2">DSM 3922</strain>
    </source>
</reference>
<evidence type="ECO:0000313" key="1">
    <source>
        <dbReference type="EMBL" id="UNO47937.1"/>
    </source>
</evidence>
<evidence type="ECO:0008006" key="3">
    <source>
        <dbReference type="Google" id="ProtNLM"/>
    </source>
</evidence>
<protein>
    <recommendedName>
        <fullName evidence="3">DUF2726 domain-containing protein</fullName>
    </recommendedName>
</protein>